<feature type="compositionally biased region" description="Low complexity" evidence="1">
    <location>
        <begin position="51"/>
        <end position="60"/>
    </location>
</feature>
<reference evidence="2" key="1">
    <citation type="journal article" date="2020" name="Phytopathology">
        <title>Genome Sequence Resources of Colletotrichum truncatum, C. plurivorum, C. musicola, and C. sojae: Four Species Pathogenic to Soybean (Glycine max).</title>
        <authorList>
            <person name="Rogerio F."/>
            <person name="Boufleur T.R."/>
            <person name="Ciampi-Guillardi M."/>
            <person name="Sukno S.A."/>
            <person name="Thon M.R."/>
            <person name="Massola Junior N.S."/>
            <person name="Baroncelli R."/>
        </authorList>
    </citation>
    <scope>NUCLEOTIDE SEQUENCE</scope>
    <source>
        <strain evidence="2">LFN00145</strain>
    </source>
</reference>
<organism evidence="2 3">
    <name type="scientific">Colletotrichum plurivorum</name>
    <dbReference type="NCBI Taxonomy" id="2175906"/>
    <lineage>
        <taxon>Eukaryota</taxon>
        <taxon>Fungi</taxon>
        <taxon>Dikarya</taxon>
        <taxon>Ascomycota</taxon>
        <taxon>Pezizomycotina</taxon>
        <taxon>Sordariomycetes</taxon>
        <taxon>Hypocreomycetidae</taxon>
        <taxon>Glomerellales</taxon>
        <taxon>Glomerellaceae</taxon>
        <taxon>Colletotrichum</taxon>
        <taxon>Colletotrichum orchidearum species complex</taxon>
    </lineage>
</organism>
<dbReference type="Proteomes" id="UP000654918">
    <property type="component" value="Unassembled WGS sequence"/>
</dbReference>
<keyword evidence="3" id="KW-1185">Reference proteome</keyword>
<sequence length="73" mass="7788">MLLYVARISGAQFASLRGSDVLANFLNPVDALLLDSDDPRHTSTYGDGDSRSSGDGSSKSVTIPPVYGSLRWI</sequence>
<accession>A0A8H6KRL3</accession>
<comment type="caution">
    <text evidence="2">The sequence shown here is derived from an EMBL/GenBank/DDBJ whole genome shotgun (WGS) entry which is preliminary data.</text>
</comment>
<feature type="region of interest" description="Disordered" evidence="1">
    <location>
        <begin position="35"/>
        <end position="73"/>
    </location>
</feature>
<protein>
    <submittedName>
        <fullName evidence="2">Uncharacterized protein</fullName>
    </submittedName>
</protein>
<gene>
    <name evidence="2" type="ORF">CPLU01_03698</name>
</gene>
<name>A0A8H6KRL3_9PEZI</name>
<proteinExistence type="predicted"/>
<dbReference type="AlphaFoldDB" id="A0A8H6KRL3"/>
<evidence type="ECO:0000256" key="1">
    <source>
        <dbReference type="SAM" id="MobiDB-lite"/>
    </source>
</evidence>
<dbReference type="EMBL" id="WIGO01000032">
    <property type="protein sequence ID" value="KAF6836414.1"/>
    <property type="molecule type" value="Genomic_DNA"/>
</dbReference>
<evidence type="ECO:0000313" key="2">
    <source>
        <dbReference type="EMBL" id="KAF6836414.1"/>
    </source>
</evidence>
<evidence type="ECO:0000313" key="3">
    <source>
        <dbReference type="Proteomes" id="UP000654918"/>
    </source>
</evidence>